<comment type="similarity">
    <text evidence="2">Belongs to the YbaB/EbfC family.</text>
</comment>
<dbReference type="PANTHER" id="PTHR33449">
    <property type="entry name" value="NUCLEOID-ASSOCIATED PROTEIN YBAB"/>
    <property type="match status" value="1"/>
</dbReference>
<evidence type="ECO:0000313" key="4">
    <source>
        <dbReference type="EMBL" id="CRK85933.1"/>
    </source>
</evidence>
<keyword evidence="3" id="KW-0175">Coiled coil</keyword>
<dbReference type="Pfam" id="PF02575">
    <property type="entry name" value="YbaB_DNA_bd"/>
    <property type="match status" value="1"/>
</dbReference>
<name>A0A0M6W7W7_9GAMM</name>
<dbReference type="GO" id="GO:0043590">
    <property type="term" value="C:bacterial nucleoid"/>
    <property type="evidence" value="ECO:0007669"/>
    <property type="project" value="UniProtKB-UniRule"/>
</dbReference>
<accession>A0A0M6W7W7</accession>
<evidence type="ECO:0000256" key="2">
    <source>
        <dbReference type="HAMAP-Rule" id="MF_00274"/>
    </source>
</evidence>
<keyword evidence="2" id="KW-0963">Cytoplasm</keyword>
<evidence type="ECO:0000313" key="5">
    <source>
        <dbReference type="Proteomes" id="UP000242301"/>
    </source>
</evidence>
<feature type="coiled-coil region" evidence="3">
    <location>
        <begin position="7"/>
        <end position="34"/>
    </location>
</feature>
<dbReference type="InterPro" id="IPR036894">
    <property type="entry name" value="YbaB-like_sf"/>
</dbReference>
<keyword evidence="1 2" id="KW-0238">DNA-binding</keyword>
<dbReference type="EMBL" id="CVRF01000003">
    <property type="protein sequence ID" value="CRK85933.1"/>
    <property type="molecule type" value="Genomic_DNA"/>
</dbReference>
<keyword evidence="5" id="KW-1185">Reference proteome</keyword>
<evidence type="ECO:0000256" key="3">
    <source>
        <dbReference type="SAM" id="Coils"/>
    </source>
</evidence>
<dbReference type="Gene3D" id="3.30.1310.10">
    <property type="entry name" value="Nucleoid-associated protein YbaB-like domain"/>
    <property type="match status" value="1"/>
</dbReference>
<sequence length="109" mass="12236">MFNKGELSDLMKHAQQMQEKMHKIHKEIANIEITGESGAGLVKATINGLHNCHRIEIDPILLEEDKEILEDLIVAAFNDAVRRIDKIQKEKAADVSNNLHLPAGFKISI</sequence>
<protein>
    <recommendedName>
        <fullName evidence="2">Nucleoid-associated protein SOFFGTOCOR_0526</fullName>
    </recommendedName>
</protein>
<comment type="subunit">
    <text evidence="2">Homodimer.</text>
</comment>
<gene>
    <name evidence="4" type="primary">ybaB</name>
    <name evidence="4" type="ORF">SOFFGTOCOR_0526</name>
</gene>
<reference evidence="5" key="1">
    <citation type="submission" date="2015-05" db="EMBL/GenBank/DDBJ databases">
        <authorList>
            <person name="Manzano-Marin A."/>
        </authorList>
    </citation>
    <scope>NUCLEOTIDE SEQUENCE [LARGE SCALE GENOMIC DNA]</scope>
    <source>
        <strain evidence="5">officinalis</strain>
    </source>
</reference>
<dbReference type="GO" id="GO:0003677">
    <property type="term" value="F:DNA binding"/>
    <property type="evidence" value="ECO:0007669"/>
    <property type="project" value="UniProtKB-UniRule"/>
</dbReference>
<dbReference type="Proteomes" id="UP000242301">
    <property type="component" value="Unassembled WGS sequence"/>
</dbReference>
<dbReference type="PIRSF" id="PIRSF004555">
    <property type="entry name" value="UCP004555"/>
    <property type="match status" value="1"/>
</dbReference>
<comment type="subcellular location">
    <subcellularLocation>
        <location evidence="2">Cytoplasm</location>
        <location evidence="2">Nucleoid</location>
    </subcellularLocation>
</comment>
<evidence type="ECO:0000256" key="1">
    <source>
        <dbReference type="ARBA" id="ARBA00023125"/>
    </source>
</evidence>
<organism evidence="4 5">
    <name type="scientific">Candidatus Providencia siddallii</name>
    <dbReference type="NCBI Taxonomy" id="1715285"/>
    <lineage>
        <taxon>Bacteria</taxon>
        <taxon>Pseudomonadati</taxon>
        <taxon>Pseudomonadota</taxon>
        <taxon>Gammaproteobacteria</taxon>
        <taxon>Enterobacterales</taxon>
        <taxon>Morganellaceae</taxon>
        <taxon>Providencia</taxon>
    </lineage>
</organism>
<dbReference type="NCBIfam" id="TIGR00103">
    <property type="entry name" value="DNA_YbaB_EbfC"/>
    <property type="match status" value="1"/>
</dbReference>
<dbReference type="AlphaFoldDB" id="A0A0M6W7W7"/>
<dbReference type="PANTHER" id="PTHR33449:SF1">
    <property type="entry name" value="NUCLEOID-ASSOCIATED PROTEIN YBAB"/>
    <property type="match status" value="1"/>
</dbReference>
<dbReference type="GO" id="GO:0005829">
    <property type="term" value="C:cytosol"/>
    <property type="evidence" value="ECO:0007669"/>
    <property type="project" value="TreeGrafter"/>
</dbReference>
<dbReference type="HAMAP" id="MF_00274">
    <property type="entry name" value="DNA_YbaB_EbfC"/>
    <property type="match status" value="1"/>
</dbReference>
<dbReference type="InterPro" id="IPR004401">
    <property type="entry name" value="YbaB/EbfC"/>
</dbReference>
<dbReference type="SUPFAM" id="SSF82607">
    <property type="entry name" value="YbaB-like"/>
    <property type="match status" value="1"/>
</dbReference>
<comment type="function">
    <text evidence="2">Binds to DNA and alters its conformation. May be involved in regulation of gene expression, nucleoid organization and DNA protection.</text>
</comment>
<proteinExistence type="inferred from homology"/>
<dbReference type="STRING" id="1715285.SOFFGTOCOR_0526"/>